<proteinExistence type="inferred from homology"/>
<feature type="signal peptide" evidence="4">
    <location>
        <begin position="1"/>
        <end position="30"/>
    </location>
</feature>
<keyword evidence="7" id="KW-1185">Reference proteome</keyword>
<feature type="chain" id="PRO_5013107115" evidence="4">
    <location>
        <begin position="31"/>
        <end position="540"/>
    </location>
</feature>
<dbReference type="GO" id="GO:0043190">
    <property type="term" value="C:ATP-binding cassette (ABC) transporter complex"/>
    <property type="evidence" value="ECO:0007669"/>
    <property type="project" value="InterPro"/>
</dbReference>
<dbReference type="InterPro" id="IPR030678">
    <property type="entry name" value="Peptide/Ni-bd"/>
</dbReference>
<dbReference type="PANTHER" id="PTHR30290">
    <property type="entry name" value="PERIPLASMIC BINDING COMPONENT OF ABC TRANSPORTER"/>
    <property type="match status" value="1"/>
</dbReference>
<dbReference type="GO" id="GO:0015833">
    <property type="term" value="P:peptide transport"/>
    <property type="evidence" value="ECO:0007669"/>
    <property type="project" value="TreeGrafter"/>
</dbReference>
<evidence type="ECO:0000256" key="3">
    <source>
        <dbReference type="ARBA" id="ARBA00022729"/>
    </source>
</evidence>
<evidence type="ECO:0000256" key="4">
    <source>
        <dbReference type="SAM" id="SignalP"/>
    </source>
</evidence>
<dbReference type="SUPFAM" id="SSF53850">
    <property type="entry name" value="Periplasmic binding protein-like II"/>
    <property type="match status" value="1"/>
</dbReference>
<accession>A0A2C6Y5L7</accession>
<dbReference type="EMBL" id="PDNU01000004">
    <property type="protein sequence ID" value="PHK96102.1"/>
    <property type="molecule type" value="Genomic_DNA"/>
</dbReference>
<gene>
    <name evidence="6" type="ORF">CR162_04460</name>
</gene>
<comment type="caution">
    <text evidence="6">The sequence shown here is derived from an EMBL/GenBank/DDBJ whole genome shotgun (WGS) entry which is preliminary data.</text>
</comment>
<feature type="domain" description="Solute-binding protein family 5" evidence="5">
    <location>
        <begin position="82"/>
        <end position="424"/>
    </location>
</feature>
<dbReference type="CDD" id="cd08502">
    <property type="entry name" value="PBP2_NikA_DppA_OppA_like_16"/>
    <property type="match status" value="1"/>
</dbReference>
<sequence>MRIRTWLGRKVLASALLGAGLALAPVAARAQPTDRAAEKPLRLVVNVGLQVLDPIAGTSFVTRNFAYMVFDTLVAMDSQGQYRPQMLQGWEVSADGLTYRFTLRPGLEWHDGQPVTAEDCVASLKRWGARDSTGRRLMGATKELRATGPDSFELELSRPYGGVIDALGKPSLHTPFMMPARLAATPPTQPVAEIVGSGPFLFVKEEWVPGERTVFRRNPRYRPRDEPADGLAGGKVAHVERAEFLTITDPATRAAALQNGEVDYLEYAPLDYLPMLRRDRKLVLAKPGGIAQIMGAVAVNHAQPPFNSLPVRQALQMALDQREVVAVHGLPPDMTRVPCQSMTMCGTRYSSEAGGEALREPELERARALLKQSGYNNERVVFLHPADSALINPMAMVVADRVKRAGFNVEVQTLDWATVAQRWLSRAPVEQGGWSLVPVIYTGFDMSEPLSNPGIGYNCTGSAPWLYCDEALKPLLERFEAESALEKRRATVAEINRRALANVNFPLTGQFSSPAVWRAELEGVIDFGFPVLWNIRRAAR</sequence>
<dbReference type="GO" id="GO:0030288">
    <property type="term" value="C:outer membrane-bounded periplasmic space"/>
    <property type="evidence" value="ECO:0007669"/>
    <property type="project" value="UniProtKB-ARBA"/>
</dbReference>
<keyword evidence="3 4" id="KW-0732">Signal</keyword>
<evidence type="ECO:0000313" key="6">
    <source>
        <dbReference type="EMBL" id="PHK96102.1"/>
    </source>
</evidence>
<dbReference type="InterPro" id="IPR000914">
    <property type="entry name" value="SBP_5_dom"/>
</dbReference>
<evidence type="ECO:0000256" key="2">
    <source>
        <dbReference type="ARBA" id="ARBA00005695"/>
    </source>
</evidence>
<comment type="subcellular location">
    <subcellularLocation>
        <location evidence="1">Periplasm</location>
    </subcellularLocation>
</comment>
<organism evidence="6 7">
    <name type="scientific">Teichococcus rhizosphaerae</name>
    <dbReference type="NCBI Taxonomy" id="1335062"/>
    <lineage>
        <taxon>Bacteria</taxon>
        <taxon>Pseudomonadati</taxon>
        <taxon>Pseudomonadota</taxon>
        <taxon>Alphaproteobacteria</taxon>
        <taxon>Acetobacterales</taxon>
        <taxon>Roseomonadaceae</taxon>
        <taxon>Roseomonas</taxon>
    </lineage>
</organism>
<dbReference type="OrthoDB" id="7318145at2"/>
<dbReference type="Pfam" id="PF00496">
    <property type="entry name" value="SBP_bac_5"/>
    <property type="match status" value="1"/>
</dbReference>
<dbReference type="GO" id="GO:1904680">
    <property type="term" value="F:peptide transmembrane transporter activity"/>
    <property type="evidence" value="ECO:0007669"/>
    <property type="project" value="TreeGrafter"/>
</dbReference>
<evidence type="ECO:0000313" key="7">
    <source>
        <dbReference type="Proteomes" id="UP000223527"/>
    </source>
</evidence>
<dbReference type="AlphaFoldDB" id="A0A2C6Y5L7"/>
<evidence type="ECO:0000259" key="5">
    <source>
        <dbReference type="Pfam" id="PF00496"/>
    </source>
</evidence>
<dbReference type="PIRSF" id="PIRSF002741">
    <property type="entry name" value="MppA"/>
    <property type="match status" value="1"/>
</dbReference>
<reference evidence="6 7" key="1">
    <citation type="submission" date="2017-10" db="EMBL/GenBank/DDBJ databases">
        <authorList>
            <person name="Banno H."/>
            <person name="Chua N.-H."/>
        </authorList>
    </citation>
    <scope>NUCLEOTIDE SEQUENCE [LARGE SCALE GENOMIC DNA]</scope>
    <source>
        <strain evidence="6 7">YW11</strain>
    </source>
</reference>
<dbReference type="PANTHER" id="PTHR30290:SF38">
    <property type="entry name" value="D,D-DIPEPTIDE-BINDING PERIPLASMIC PROTEIN DDPA-RELATED"/>
    <property type="match status" value="1"/>
</dbReference>
<dbReference type="RefSeq" id="WP_099094342.1">
    <property type="nucleotide sequence ID" value="NZ_PDNU01000004.1"/>
</dbReference>
<name>A0A2C6Y5L7_9PROT</name>
<dbReference type="InterPro" id="IPR039424">
    <property type="entry name" value="SBP_5"/>
</dbReference>
<dbReference type="Gene3D" id="3.40.190.10">
    <property type="entry name" value="Periplasmic binding protein-like II"/>
    <property type="match status" value="1"/>
</dbReference>
<dbReference type="Proteomes" id="UP000223527">
    <property type="component" value="Unassembled WGS sequence"/>
</dbReference>
<dbReference type="Gene3D" id="3.10.105.10">
    <property type="entry name" value="Dipeptide-binding Protein, Domain 3"/>
    <property type="match status" value="1"/>
</dbReference>
<protein>
    <submittedName>
        <fullName evidence="6">ABC transporter substrate-binding protein</fullName>
    </submittedName>
</protein>
<evidence type="ECO:0000256" key="1">
    <source>
        <dbReference type="ARBA" id="ARBA00004418"/>
    </source>
</evidence>
<comment type="similarity">
    <text evidence="2">Belongs to the bacterial solute-binding protein 5 family.</text>
</comment>